<sequence length="160" mass="17908">MYRARETKRDLLREEIVNLLRSYSVRAQHVGQAFAQRNGLHHTDLQALIAVMHAEGHGDPLTPGRLGEELGLSSGATTAAIDRLERAGHLRRSRESSDRRVVHLRYGEPGMALARTFFGPLGQRTDQVMKDFTDDELATVQRFLAGMDDALQAHHDDVRG</sequence>
<proteinExistence type="predicted"/>
<feature type="domain" description="HTH marR-type" evidence="1">
    <location>
        <begin position="9"/>
        <end position="149"/>
    </location>
</feature>
<gene>
    <name evidence="2" type="ORF">Aco04nite_87210</name>
</gene>
<dbReference type="PROSITE" id="PS50995">
    <property type="entry name" value="HTH_MARR_2"/>
    <property type="match status" value="1"/>
</dbReference>
<dbReference type="InterPro" id="IPR000835">
    <property type="entry name" value="HTH_MarR-typ"/>
</dbReference>
<dbReference type="InterPro" id="IPR039422">
    <property type="entry name" value="MarR/SlyA-like"/>
</dbReference>
<dbReference type="GO" id="GO:0003700">
    <property type="term" value="F:DNA-binding transcription factor activity"/>
    <property type="evidence" value="ECO:0007669"/>
    <property type="project" value="InterPro"/>
</dbReference>
<evidence type="ECO:0000313" key="3">
    <source>
        <dbReference type="Proteomes" id="UP000680865"/>
    </source>
</evidence>
<protein>
    <submittedName>
        <fullName evidence="2">Transcriptional regulator</fullName>
    </submittedName>
</protein>
<evidence type="ECO:0000259" key="1">
    <source>
        <dbReference type="PROSITE" id="PS50995"/>
    </source>
</evidence>
<keyword evidence="3" id="KW-1185">Reference proteome</keyword>
<dbReference type="PRINTS" id="PR00598">
    <property type="entry name" value="HTHMARR"/>
</dbReference>
<organism evidence="2 3">
    <name type="scientific">Winogradskya consettensis</name>
    <dbReference type="NCBI Taxonomy" id="113560"/>
    <lineage>
        <taxon>Bacteria</taxon>
        <taxon>Bacillati</taxon>
        <taxon>Actinomycetota</taxon>
        <taxon>Actinomycetes</taxon>
        <taxon>Micromonosporales</taxon>
        <taxon>Micromonosporaceae</taxon>
        <taxon>Winogradskya</taxon>
    </lineage>
</organism>
<dbReference type="InterPro" id="IPR036388">
    <property type="entry name" value="WH-like_DNA-bd_sf"/>
</dbReference>
<evidence type="ECO:0000313" key="2">
    <source>
        <dbReference type="EMBL" id="GIM83569.1"/>
    </source>
</evidence>
<dbReference type="SUPFAM" id="SSF46785">
    <property type="entry name" value="Winged helix' DNA-binding domain"/>
    <property type="match status" value="1"/>
</dbReference>
<name>A0A919W1H6_9ACTN</name>
<dbReference type="EMBL" id="BOQP01000057">
    <property type="protein sequence ID" value="GIM83569.1"/>
    <property type="molecule type" value="Genomic_DNA"/>
</dbReference>
<accession>A0A919W1H6</accession>
<dbReference type="RefSeq" id="WP_213003051.1">
    <property type="nucleotide sequence ID" value="NZ_BAAATW010000013.1"/>
</dbReference>
<dbReference type="InterPro" id="IPR036390">
    <property type="entry name" value="WH_DNA-bd_sf"/>
</dbReference>
<dbReference type="SMART" id="SM00347">
    <property type="entry name" value="HTH_MARR"/>
    <property type="match status" value="1"/>
</dbReference>
<dbReference type="GO" id="GO:0006950">
    <property type="term" value="P:response to stress"/>
    <property type="evidence" value="ECO:0007669"/>
    <property type="project" value="TreeGrafter"/>
</dbReference>
<dbReference type="Gene3D" id="1.10.10.10">
    <property type="entry name" value="Winged helix-like DNA-binding domain superfamily/Winged helix DNA-binding domain"/>
    <property type="match status" value="1"/>
</dbReference>
<dbReference type="PANTHER" id="PTHR33164">
    <property type="entry name" value="TRANSCRIPTIONAL REGULATOR, MARR FAMILY"/>
    <property type="match status" value="1"/>
</dbReference>
<comment type="caution">
    <text evidence="2">The sequence shown here is derived from an EMBL/GenBank/DDBJ whole genome shotgun (WGS) entry which is preliminary data.</text>
</comment>
<reference evidence="2" key="1">
    <citation type="submission" date="2021-03" db="EMBL/GenBank/DDBJ databases">
        <title>Whole genome shotgun sequence of Actinoplanes consettensis NBRC 14913.</title>
        <authorList>
            <person name="Komaki H."/>
            <person name="Tamura T."/>
        </authorList>
    </citation>
    <scope>NUCLEOTIDE SEQUENCE</scope>
    <source>
        <strain evidence="2">NBRC 14913</strain>
    </source>
</reference>
<dbReference type="Proteomes" id="UP000680865">
    <property type="component" value="Unassembled WGS sequence"/>
</dbReference>
<dbReference type="PANTHER" id="PTHR33164:SF106">
    <property type="entry name" value="TRANSCRIPTIONAL REGULATORY PROTEIN"/>
    <property type="match status" value="1"/>
</dbReference>
<dbReference type="Pfam" id="PF12802">
    <property type="entry name" value="MarR_2"/>
    <property type="match status" value="1"/>
</dbReference>
<dbReference type="AlphaFoldDB" id="A0A919W1H6"/>